<dbReference type="OrthoDB" id="8908372at2759"/>
<protein>
    <recommendedName>
        <fullName evidence="2">Ig-like domain-containing protein</fullName>
    </recommendedName>
</protein>
<dbReference type="Gene3D" id="2.60.40.10">
    <property type="entry name" value="Immunoglobulins"/>
    <property type="match status" value="2"/>
</dbReference>
<keyword evidence="1" id="KW-0732">Signal</keyword>
<dbReference type="Proteomes" id="UP000228934">
    <property type="component" value="Unassembled WGS sequence"/>
</dbReference>
<dbReference type="PROSITE" id="PS50835">
    <property type="entry name" value="IG_LIKE"/>
    <property type="match status" value="2"/>
</dbReference>
<accession>A0A2G9RBT2</accession>
<dbReference type="FunFam" id="2.60.40.10:FF:001230">
    <property type="entry name" value="Immunoglobulin kappa variable 8-16"/>
    <property type="match status" value="1"/>
</dbReference>
<dbReference type="InterPro" id="IPR003599">
    <property type="entry name" value="Ig_sub"/>
</dbReference>
<dbReference type="InterPro" id="IPR050150">
    <property type="entry name" value="IgV_Light_Chain"/>
</dbReference>
<sequence>MFSPSYLLAVIFISIQGSCGQTVMTQTPDSVAVSPGDTVTITCTSSADLIKRDMIRPRSISYLAWYQQKSQQPPKLLIYGASTRQSGIPDRFSGSGSGTEFKLTIYRMTEDDEGRYYCQQYLSNPLTQILWTDCDDSDSGFYLCAPGKTVTITCTSSSSLTSGSNNFLAWYQQTPQQPLKLLINWASTREFGIPDRFSGSGSGTEYKLTINGATAEDEGKYYCQQTGWFPLTQ</sequence>
<evidence type="ECO:0000259" key="2">
    <source>
        <dbReference type="PROSITE" id="PS50835"/>
    </source>
</evidence>
<dbReference type="InterPro" id="IPR013106">
    <property type="entry name" value="Ig_V-set"/>
</dbReference>
<evidence type="ECO:0000313" key="3">
    <source>
        <dbReference type="EMBL" id="PIO25235.1"/>
    </source>
</evidence>
<dbReference type="EMBL" id="KV947084">
    <property type="protein sequence ID" value="PIO25235.1"/>
    <property type="molecule type" value="Genomic_DNA"/>
</dbReference>
<dbReference type="InterPro" id="IPR013783">
    <property type="entry name" value="Ig-like_fold"/>
</dbReference>
<dbReference type="SMART" id="SM00409">
    <property type="entry name" value="IG"/>
    <property type="match status" value="2"/>
</dbReference>
<dbReference type="PANTHER" id="PTHR23267">
    <property type="entry name" value="IMMUNOGLOBULIN LIGHT CHAIN"/>
    <property type="match status" value="1"/>
</dbReference>
<proteinExistence type="predicted"/>
<dbReference type="Pfam" id="PF07686">
    <property type="entry name" value="V-set"/>
    <property type="match status" value="2"/>
</dbReference>
<gene>
    <name evidence="3" type="ORF">AB205_0085610</name>
</gene>
<dbReference type="InterPro" id="IPR036179">
    <property type="entry name" value="Ig-like_dom_sf"/>
</dbReference>
<evidence type="ECO:0000313" key="4">
    <source>
        <dbReference type="Proteomes" id="UP000228934"/>
    </source>
</evidence>
<organism evidence="3 4">
    <name type="scientific">Aquarana catesbeiana</name>
    <name type="common">American bullfrog</name>
    <name type="synonym">Rana catesbeiana</name>
    <dbReference type="NCBI Taxonomy" id="8400"/>
    <lineage>
        <taxon>Eukaryota</taxon>
        <taxon>Metazoa</taxon>
        <taxon>Chordata</taxon>
        <taxon>Craniata</taxon>
        <taxon>Vertebrata</taxon>
        <taxon>Euteleostomi</taxon>
        <taxon>Amphibia</taxon>
        <taxon>Batrachia</taxon>
        <taxon>Anura</taxon>
        <taxon>Neobatrachia</taxon>
        <taxon>Ranoidea</taxon>
        <taxon>Ranidae</taxon>
        <taxon>Aquarana</taxon>
    </lineage>
</organism>
<dbReference type="SMART" id="SM00406">
    <property type="entry name" value="IGv"/>
    <property type="match status" value="2"/>
</dbReference>
<evidence type="ECO:0000256" key="1">
    <source>
        <dbReference type="SAM" id="SignalP"/>
    </source>
</evidence>
<feature type="domain" description="Ig-like" evidence="2">
    <location>
        <begin position="147"/>
        <end position="233"/>
    </location>
</feature>
<feature type="domain" description="Ig-like" evidence="2">
    <location>
        <begin position="4"/>
        <end position="119"/>
    </location>
</feature>
<feature type="chain" id="PRO_5013789099" description="Ig-like domain-containing protein" evidence="1">
    <location>
        <begin position="21"/>
        <end position="233"/>
    </location>
</feature>
<name>A0A2G9RBT2_AQUCT</name>
<reference evidence="4" key="1">
    <citation type="journal article" date="2017" name="Nat. Commun.">
        <title>The North American bullfrog draft genome provides insight into hormonal regulation of long noncoding RNA.</title>
        <authorList>
            <person name="Hammond S.A."/>
            <person name="Warren R.L."/>
            <person name="Vandervalk B.P."/>
            <person name="Kucuk E."/>
            <person name="Khan H."/>
            <person name="Gibb E.A."/>
            <person name="Pandoh P."/>
            <person name="Kirk H."/>
            <person name="Zhao Y."/>
            <person name="Jones M."/>
            <person name="Mungall A.J."/>
            <person name="Coope R."/>
            <person name="Pleasance S."/>
            <person name="Moore R.A."/>
            <person name="Holt R.A."/>
            <person name="Round J.M."/>
            <person name="Ohora S."/>
            <person name="Walle B.V."/>
            <person name="Veldhoen N."/>
            <person name="Helbing C.C."/>
            <person name="Birol I."/>
        </authorList>
    </citation>
    <scope>NUCLEOTIDE SEQUENCE [LARGE SCALE GENOMIC DNA]</scope>
</reference>
<dbReference type="SUPFAM" id="SSF48726">
    <property type="entry name" value="Immunoglobulin"/>
    <property type="match status" value="2"/>
</dbReference>
<dbReference type="InterPro" id="IPR007110">
    <property type="entry name" value="Ig-like_dom"/>
</dbReference>
<keyword evidence="4" id="KW-1185">Reference proteome</keyword>
<feature type="signal peptide" evidence="1">
    <location>
        <begin position="1"/>
        <end position="20"/>
    </location>
</feature>
<dbReference type="AlphaFoldDB" id="A0A2G9RBT2"/>